<sequence>MLVRILLLFFSTIFVHNAAASSSDCTCSTAESSSKNTDVTTSSPTTRSMSSYSTVTTTATTSTYSTVNPDNTICPHLHIMDDMTRNKSITAHNFRRSRLAQGMVKNKNGKNLPPASNMLKLLYHCHLEFGAFESARRCSLSPLSGLRPGVQENIDLITKSEAQNPQGAIIEAIKHWWSPVRKDGGVGQGVTYTAYNEGKPISWFTRMAWATTKYLGCAVHSCGNSQWSVVCHYFGNNVSEHIYEKGTPCTACPTGYFCDSEKLCAPNITAK</sequence>
<evidence type="ECO:0000256" key="1">
    <source>
        <dbReference type="SAM" id="MobiDB-lite"/>
    </source>
</evidence>
<evidence type="ECO:0000256" key="2">
    <source>
        <dbReference type="SAM" id="SignalP"/>
    </source>
</evidence>
<reference evidence="5" key="1">
    <citation type="submission" date="2020-12" db="UniProtKB">
        <authorList>
            <consortium name="WormBaseParasite"/>
        </authorList>
    </citation>
    <scope>IDENTIFICATION</scope>
    <source>
        <strain evidence="5">MHco3</strain>
    </source>
</reference>
<dbReference type="AlphaFoldDB" id="A0A7I4YJ60"/>
<dbReference type="InterPro" id="IPR035940">
    <property type="entry name" value="CAP_sf"/>
</dbReference>
<proteinExistence type="predicted"/>
<dbReference type="SMART" id="SM00198">
    <property type="entry name" value="SCP"/>
    <property type="match status" value="1"/>
</dbReference>
<organism evidence="4 5">
    <name type="scientific">Haemonchus contortus</name>
    <name type="common">Barber pole worm</name>
    <dbReference type="NCBI Taxonomy" id="6289"/>
    <lineage>
        <taxon>Eukaryota</taxon>
        <taxon>Metazoa</taxon>
        <taxon>Ecdysozoa</taxon>
        <taxon>Nematoda</taxon>
        <taxon>Chromadorea</taxon>
        <taxon>Rhabditida</taxon>
        <taxon>Rhabditina</taxon>
        <taxon>Rhabditomorpha</taxon>
        <taxon>Strongyloidea</taxon>
        <taxon>Trichostrongylidae</taxon>
        <taxon>Haemonchus</taxon>
    </lineage>
</organism>
<protein>
    <submittedName>
        <fullName evidence="5">SCP domain-containing protein</fullName>
    </submittedName>
</protein>
<feature type="region of interest" description="Disordered" evidence="1">
    <location>
        <begin position="25"/>
        <end position="52"/>
    </location>
</feature>
<feature type="signal peptide" evidence="2">
    <location>
        <begin position="1"/>
        <end position="20"/>
    </location>
</feature>
<dbReference type="Pfam" id="PF00188">
    <property type="entry name" value="CAP"/>
    <property type="match status" value="1"/>
</dbReference>
<feature type="domain" description="SCP" evidence="3">
    <location>
        <begin position="83"/>
        <end position="239"/>
    </location>
</feature>
<keyword evidence="2" id="KW-0732">Signal</keyword>
<dbReference type="SUPFAM" id="SSF55797">
    <property type="entry name" value="PR-1-like"/>
    <property type="match status" value="1"/>
</dbReference>
<dbReference type="WBParaSite" id="HCON_00098910-00001">
    <property type="protein sequence ID" value="HCON_00098910-00001"/>
    <property type="gene ID" value="HCON_00098910"/>
</dbReference>
<keyword evidence="4" id="KW-1185">Reference proteome</keyword>
<name>A0A7I4YJ60_HAECO</name>
<dbReference type="InterPro" id="IPR014044">
    <property type="entry name" value="CAP_dom"/>
</dbReference>
<dbReference type="OrthoDB" id="337038at2759"/>
<dbReference type="CDD" id="cd05380">
    <property type="entry name" value="CAP_euk"/>
    <property type="match status" value="1"/>
</dbReference>
<evidence type="ECO:0000259" key="3">
    <source>
        <dbReference type="SMART" id="SM00198"/>
    </source>
</evidence>
<dbReference type="Gene3D" id="3.40.33.10">
    <property type="entry name" value="CAP"/>
    <property type="match status" value="1"/>
</dbReference>
<evidence type="ECO:0000313" key="4">
    <source>
        <dbReference type="Proteomes" id="UP000025227"/>
    </source>
</evidence>
<dbReference type="PANTHER" id="PTHR10334">
    <property type="entry name" value="CYSTEINE-RICH SECRETORY PROTEIN-RELATED"/>
    <property type="match status" value="1"/>
</dbReference>
<dbReference type="Proteomes" id="UP000025227">
    <property type="component" value="Unplaced"/>
</dbReference>
<dbReference type="InterPro" id="IPR001283">
    <property type="entry name" value="CRISP-related"/>
</dbReference>
<accession>A0A7I4YJ60</accession>
<feature type="chain" id="PRO_5029449121" evidence="2">
    <location>
        <begin position="21"/>
        <end position="271"/>
    </location>
</feature>
<evidence type="ECO:0000313" key="5">
    <source>
        <dbReference type="WBParaSite" id="HCON_00098910-00001"/>
    </source>
</evidence>